<dbReference type="GO" id="GO:0031410">
    <property type="term" value="C:cytoplasmic vesicle"/>
    <property type="evidence" value="ECO:0007669"/>
    <property type="project" value="TreeGrafter"/>
</dbReference>
<evidence type="ECO:0000313" key="3">
    <source>
        <dbReference type="WBParaSite" id="SVE_1940300.1"/>
    </source>
</evidence>
<evidence type="ECO:0000313" key="2">
    <source>
        <dbReference type="Proteomes" id="UP000035680"/>
    </source>
</evidence>
<dbReference type="STRING" id="75913.A0A0K0G3U5"/>
<organism evidence="2 3">
    <name type="scientific">Strongyloides venezuelensis</name>
    <name type="common">Threadworm</name>
    <dbReference type="NCBI Taxonomy" id="75913"/>
    <lineage>
        <taxon>Eukaryota</taxon>
        <taxon>Metazoa</taxon>
        <taxon>Ecdysozoa</taxon>
        <taxon>Nematoda</taxon>
        <taxon>Chromadorea</taxon>
        <taxon>Rhabditida</taxon>
        <taxon>Tylenchina</taxon>
        <taxon>Panagrolaimomorpha</taxon>
        <taxon>Strongyloidoidea</taxon>
        <taxon>Strongyloididae</taxon>
        <taxon>Strongyloides</taxon>
    </lineage>
</organism>
<feature type="domain" description="RUN" evidence="1">
    <location>
        <begin position="488"/>
        <end position="618"/>
    </location>
</feature>
<protein>
    <submittedName>
        <fullName evidence="3">RUN domain-containing protein</fullName>
    </submittedName>
</protein>
<dbReference type="InterPro" id="IPR037213">
    <property type="entry name" value="Run_dom_sf"/>
</dbReference>
<dbReference type="AlphaFoldDB" id="A0A0K0G3U5"/>
<sequence>MVELCELKLMHHDMEWPPDMDQHIANLAFDRSTLDEQSLFSSMNVDPSLISTDSLDMEQLRARCETNKNDYKLTFEDSGQWTQSGLFSSPSKNTTGTSGSVISNNVMTTWGRLRCPNEDNRSGDCDKVYGEKTSSLPTLITQQKDVTISPGSGIVTDQQQRPASLLANFVERSDKGSQSKSDFDYHQPLFMGPGRFFDVNDNEVAFNGTRNSGTVIENGNDRWQNKQIIHSGNGSRTSSVVVPSKPKRTFADLNTKSGSSSLSKDSIAPELKFLALHHEVPNFCQTSISFSEILKKAKAGILYDCEDKLEYSDLNIYGDKKTPDSGLGTSTGPTHIEDWPSLAVLLPKHVVDACSFFKSNTSLLTGSPSSSNSSGLNCHQNNIEAKKIQRMGSHINEGNTLFVGSKSRLHPHQWSKCLNNCNVVCECKDINTTSEYILSENVLKKEKKLIASTHKMKLHAHEISIIGLPIYNVKRKLVENIVEGVAEIVRSNSMDLLCNSIESLLHDGIENGNNVWGIITKLTTSGRATNKIYDVMVELDSSKKSMESKVKDFICALISLRSLDGWLSYIVLKDNVLVKLYNTDAFLVKANTAYRSLFWRLIESVEWLSVIDAKQESKKFSSSFCSDSFINKTGPSKLPSDSRVPKSSSVPSRLIAENIENGEVKCIKDDTNLSDISMTATHVVIRTNVENDESTVLRRTRIPVLLPRPRRTLSCAAKMISDNNVGNCGTVYNNQQTAYVLKDVNEDGMLPVFSGERVRVLSTRGMFSRCCLLRPIHGRVKNGIVLTRNLNLC</sequence>
<evidence type="ECO:0000259" key="1">
    <source>
        <dbReference type="PROSITE" id="PS50826"/>
    </source>
</evidence>
<dbReference type="PROSITE" id="PS50826">
    <property type="entry name" value="RUN"/>
    <property type="match status" value="1"/>
</dbReference>
<dbReference type="Proteomes" id="UP000035680">
    <property type="component" value="Unassembled WGS sequence"/>
</dbReference>
<dbReference type="InterPro" id="IPR004012">
    <property type="entry name" value="Run_dom"/>
</dbReference>
<dbReference type="PANTHER" id="PTHR15591">
    <property type="entry name" value="RUN AND SH3 DOMAIN CONTAINING"/>
    <property type="match status" value="1"/>
</dbReference>
<keyword evidence="2" id="KW-1185">Reference proteome</keyword>
<dbReference type="PANTHER" id="PTHR15591:SF13">
    <property type="entry name" value="RUN DOMAIN-CONTAINING PROTEIN"/>
    <property type="match status" value="1"/>
</dbReference>
<dbReference type="Pfam" id="PF02759">
    <property type="entry name" value="RUN"/>
    <property type="match status" value="1"/>
</dbReference>
<accession>A0A0K0G3U5</accession>
<reference evidence="2" key="1">
    <citation type="submission" date="2014-07" db="EMBL/GenBank/DDBJ databases">
        <authorList>
            <person name="Martin A.A"/>
            <person name="De Silva N."/>
        </authorList>
    </citation>
    <scope>NUCLEOTIDE SEQUENCE</scope>
</reference>
<name>A0A0K0G3U5_STRVS</name>
<dbReference type="WBParaSite" id="SVE_1940300.1">
    <property type="protein sequence ID" value="SVE_1940300.1"/>
    <property type="gene ID" value="SVE_1940300"/>
</dbReference>
<dbReference type="SUPFAM" id="SSF140741">
    <property type="entry name" value="RUN domain-like"/>
    <property type="match status" value="1"/>
</dbReference>
<proteinExistence type="predicted"/>
<reference evidence="3" key="2">
    <citation type="submission" date="2015-08" db="UniProtKB">
        <authorList>
            <consortium name="WormBaseParasite"/>
        </authorList>
    </citation>
    <scope>IDENTIFICATION</scope>
</reference>
<dbReference type="InterPro" id="IPR047343">
    <property type="entry name" value="RUSC1_2"/>
</dbReference>
<dbReference type="Gene3D" id="1.20.58.900">
    <property type="match status" value="1"/>
</dbReference>